<evidence type="ECO:0000313" key="2">
    <source>
        <dbReference type="EMBL" id="VDM79405.1"/>
    </source>
</evidence>
<keyword evidence="3" id="KW-1185">Reference proteome</keyword>
<dbReference type="EMBL" id="UYYB01105025">
    <property type="protein sequence ID" value="VDM79405.1"/>
    <property type="molecule type" value="Genomic_DNA"/>
</dbReference>
<feature type="region of interest" description="Disordered" evidence="1">
    <location>
        <begin position="1"/>
        <end position="27"/>
    </location>
</feature>
<name>A0A3P7L9H5_STRVU</name>
<sequence>MEGPASTSLRAPYCTSHQSRTPGARMGGPASTLLSGYCAYGLPSFPLAFESHGDCYIPELRRP</sequence>
<evidence type="ECO:0000313" key="3">
    <source>
        <dbReference type="Proteomes" id="UP000270094"/>
    </source>
</evidence>
<proteinExistence type="predicted"/>
<dbReference type="Proteomes" id="UP000270094">
    <property type="component" value="Unassembled WGS sequence"/>
</dbReference>
<evidence type="ECO:0000256" key="1">
    <source>
        <dbReference type="SAM" id="MobiDB-lite"/>
    </source>
</evidence>
<reference evidence="2 3" key="1">
    <citation type="submission" date="2018-11" db="EMBL/GenBank/DDBJ databases">
        <authorList>
            <consortium name="Pathogen Informatics"/>
        </authorList>
    </citation>
    <scope>NUCLEOTIDE SEQUENCE [LARGE SCALE GENOMIC DNA]</scope>
</reference>
<protein>
    <submittedName>
        <fullName evidence="2">Uncharacterized protein</fullName>
    </submittedName>
</protein>
<accession>A0A3P7L9H5</accession>
<organism evidence="2 3">
    <name type="scientific">Strongylus vulgaris</name>
    <name type="common">Blood worm</name>
    <dbReference type="NCBI Taxonomy" id="40348"/>
    <lineage>
        <taxon>Eukaryota</taxon>
        <taxon>Metazoa</taxon>
        <taxon>Ecdysozoa</taxon>
        <taxon>Nematoda</taxon>
        <taxon>Chromadorea</taxon>
        <taxon>Rhabditida</taxon>
        <taxon>Rhabditina</taxon>
        <taxon>Rhabditomorpha</taxon>
        <taxon>Strongyloidea</taxon>
        <taxon>Strongylidae</taxon>
        <taxon>Strongylus</taxon>
    </lineage>
</organism>
<feature type="compositionally biased region" description="Polar residues" evidence="1">
    <location>
        <begin position="1"/>
        <end position="21"/>
    </location>
</feature>
<dbReference type="AlphaFoldDB" id="A0A3P7L9H5"/>
<gene>
    <name evidence="2" type="ORF">SVUK_LOCUS14403</name>
</gene>